<comment type="caution">
    <text evidence="3">The sequence shown here is derived from an EMBL/GenBank/DDBJ whole genome shotgun (WGS) entry which is preliminary data.</text>
</comment>
<dbReference type="EMBL" id="JAGSPN010000001">
    <property type="protein sequence ID" value="MBR7781095.1"/>
    <property type="molecule type" value="Genomic_DNA"/>
</dbReference>
<evidence type="ECO:0000259" key="2">
    <source>
        <dbReference type="Pfam" id="PF00535"/>
    </source>
</evidence>
<keyword evidence="1" id="KW-1133">Transmembrane helix</keyword>
<dbReference type="PANTHER" id="PTHR43179">
    <property type="entry name" value="RHAMNOSYLTRANSFERASE WBBL"/>
    <property type="match status" value="1"/>
</dbReference>
<dbReference type="InterPro" id="IPR029044">
    <property type="entry name" value="Nucleotide-diphossugar_trans"/>
</dbReference>
<keyword evidence="4" id="KW-1185">Reference proteome</keyword>
<dbReference type="SUPFAM" id="SSF53448">
    <property type="entry name" value="Nucleotide-diphospho-sugar transferases"/>
    <property type="match status" value="1"/>
</dbReference>
<reference evidence="3" key="1">
    <citation type="submission" date="2021-04" db="EMBL/GenBank/DDBJ databases">
        <title>novel species isolated from subtropical streams in China.</title>
        <authorList>
            <person name="Lu H."/>
        </authorList>
    </citation>
    <scope>NUCLEOTIDE SEQUENCE</scope>
    <source>
        <strain evidence="3">LFS511W</strain>
    </source>
</reference>
<dbReference type="RefSeq" id="WP_212686431.1">
    <property type="nucleotide sequence ID" value="NZ_JAGSPN010000001.1"/>
</dbReference>
<evidence type="ECO:0000313" key="4">
    <source>
        <dbReference type="Proteomes" id="UP000680067"/>
    </source>
</evidence>
<organism evidence="3 4">
    <name type="scientific">Undibacterium luofuense</name>
    <dbReference type="NCBI Taxonomy" id="2828733"/>
    <lineage>
        <taxon>Bacteria</taxon>
        <taxon>Pseudomonadati</taxon>
        <taxon>Pseudomonadota</taxon>
        <taxon>Betaproteobacteria</taxon>
        <taxon>Burkholderiales</taxon>
        <taxon>Oxalobacteraceae</taxon>
        <taxon>Undibacterium</taxon>
    </lineage>
</organism>
<evidence type="ECO:0000313" key="3">
    <source>
        <dbReference type="EMBL" id="MBR7781095.1"/>
    </source>
</evidence>
<dbReference type="Gene3D" id="3.90.550.10">
    <property type="entry name" value="Spore Coat Polysaccharide Biosynthesis Protein SpsA, Chain A"/>
    <property type="match status" value="1"/>
</dbReference>
<dbReference type="CDD" id="cd04186">
    <property type="entry name" value="GT_2_like_c"/>
    <property type="match status" value="1"/>
</dbReference>
<evidence type="ECO:0000256" key="1">
    <source>
        <dbReference type="SAM" id="Phobius"/>
    </source>
</evidence>
<gene>
    <name evidence="3" type="ORF">KDM89_02985</name>
</gene>
<feature type="domain" description="Glycosyltransferase 2-like" evidence="2">
    <location>
        <begin position="13"/>
        <end position="186"/>
    </location>
</feature>
<dbReference type="Proteomes" id="UP000680067">
    <property type="component" value="Unassembled WGS sequence"/>
</dbReference>
<name>A0A941DJF1_9BURK</name>
<accession>A0A941DJF1</accession>
<dbReference type="Pfam" id="PF00535">
    <property type="entry name" value="Glycos_transf_2"/>
    <property type="match status" value="1"/>
</dbReference>
<proteinExistence type="predicted"/>
<dbReference type="AlphaFoldDB" id="A0A941DJF1"/>
<sequence length="329" mass="37204">MSATLLKKTPAISVVIVNFNGGQLVLDCLAKLREQTLRPLEIILVDNASQDGSGQRAETEFPEVKVIHAGANLGFAKGNNLAVQQMHPDSEWIALLNPDAFPDPDWLLQLAIAAENHTDFAIFGSRLMDANREQMLDGVGDAYHLSGLVWREGHGQAVTPAHLQQKEIFSCCAAAGLYRRDVFDRLGGFDEDYFCYVEDIDLGFRYLLAGYRCLYVPASVARHVGSAITGRRSDFSVYHGHRNLVWTYVKNMPGLLFWLCLPLHLMLNLVEVLHFARHGQFQVIKRSKLDAIRQLPHFWKKRQQIQASRQASIATVWRLLNKNLTRKRN</sequence>
<dbReference type="PANTHER" id="PTHR43179:SF11">
    <property type="entry name" value="GLYCOSYL TRANSFERASE"/>
    <property type="match status" value="1"/>
</dbReference>
<keyword evidence="1" id="KW-0472">Membrane</keyword>
<feature type="transmembrane region" description="Helical" evidence="1">
    <location>
        <begin position="255"/>
        <end position="276"/>
    </location>
</feature>
<dbReference type="InterPro" id="IPR001173">
    <property type="entry name" value="Glyco_trans_2-like"/>
</dbReference>
<protein>
    <submittedName>
        <fullName evidence="3">Glycosyltransferase family 2 protein</fullName>
    </submittedName>
</protein>
<keyword evidence="1" id="KW-0812">Transmembrane</keyword>